<evidence type="ECO:0000313" key="2">
    <source>
        <dbReference type="EMBL" id="MDG0792444.1"/>
    </source>
</evidence>
<evidence type="ECO:0000256" key="1">
    <source>
        <dbReference type="SAM" id="MobiDB-lite"/>
    </source>
</evidence>
<comment type="caution">
    <text evidence="2">The sequence shown here is derived from an EMBL/GenBank/DDBJ whole genome shotgun (WGS) entry which is preliminary data.</text>
</comment>
<dbReference type="RefSeq" id="WP_277566243.1">
    <property type="nucleotide sequence ID" value="NZ_JAPDHZ010000003.1"/>
</dbReference>
<name>A0A9X4KJ58_9BACL</name>
<proteinExistence type="predicted"/>
<accession>A0A9X4KJ58</accession>
<keyword evidence="3" id="KW-1185">Reference proteome</keyword>
<protein>
    <submittedName>
        <fullName evidence="2">Uncharacterized protein</fullName>
    </submittedName>
</protein>
<dbReference type="Proteomes" id="UP001153387">
    <property type="component" value="Unassembled WGS sequence"/>
</dbReference>
<sequence length="180" mass="19689">MPDAVPVADCDAVPLSADSPVARAAAGSGERQAEEQEASPSSRFAIDRSFFVSGSVHDSRPLLFVDNKKRAQPHSHISAEVVPLTGNIAFKLEKSCIADPDQLHHTKAVKAFANPENGKYLYNFWMFSASNSHSLHFSHGICKIEALHRPPKCGTLRPNLKATNARFNLSRRAEVEPFLA</sequence>
<gene>
    <name evidence="2" type="ORF">OMP38_17360</name>
</gene>
<evidence type="ECO:0000313" key="3">
    <source>
        <dbReference type="Proteomes" id="UP001153387"/>
    </source>
</evidence>
<feature type="region of interest" description="Disordered" evidence="1">
    <location>
        <begin position="22"/>
        <end position="41"/>
    </location>
</feature>
<dbReference type="AlphaFoldDB" id="A0A9X4KJ58"/>
<organism evidence="2 3">
    <name type="scientific">Cohnella ginsengisoli</name>
    <dbReference type="NCBI Taxonomy" id="425004"/>
    <lineage>
        <taxon>Bacteria</taxon>
        <taxon>Bacillati</taxon>
        <taxon>Bacillota</taxon>
        <taxon>Bacilli</taxon>
        <taxon>Bacillales</taxon>
        <taxon>Paenibacillaceae</taxon>
        <taxon>Cohnella</taxon>
    </lineage>
</organism>
<dbReference type="EMBL" id="JAPDHZ010000003">
    <property type="protein sequence ID" value="MDG0792444.1"/>
    <property type="molecule type" value="Genomic_DNA"/>
</dbReference>
<reference evidence="2 3" key="1">
    <citation type="submission" date="2022-10" db="EMBL/GenBank/DDBJ databases">
        <title>Comparative genomic analysis of Cohnella hashimotonis sp. nov., isolated from the International Space Station.</title>
        <authorList>
            <person name="Simpson A."/>
            <person name="Venkateswaran K."/>
        </authorList>
    </citation>
    <scope>NUCLEOTIDE SEQUENCE [LARGE SCALE GENOMIC DNA]</scope>
    <source>
        <strain evidence="2 3">DSM 18997</strain>
    </source>
</reference>